<dbReference type="PANTHER" id="PTHR45820:SF9">
    <property type="entry name" value="FI23527P1"/>
    <property type="match status" value="1"/>
</dbReference>
<comment type="similarity">
    <text evidence="2">Belongs to the cation diffusion facilitator (CDF) transporter (TC 2.A.4) family. SLC30A subfamily.</text>
</comment>
<organism evidence="9 10">
    <name type="scientific">Polyplax serrata</name>
    <name type="common">Common mouse louse</name>
    <dbReference type="NCBI Taxonomy" id="468196"/>
    <lineage>
        <taxon>Eukaryota</taxon>
        <taxon>Metazoa</taxon>
        <taxon>Ecdysozoa</taxon>
        <taxon>Arthropoda</taxon>
        <taxon>Hexapoda</taxon>
        <taxon>Insecta</taxon>
        <taxon>Pterygota</taxon>
        <taxon>Neoptera</taxon>
        <taxon>Paraneoptera</taxon>
        <taxon>Psocodea</taxon>
        <taxon>Troctomorpha</taxon>
        <taxon>Phthiraptera</taxon>
        <taxon>Anoplura</taxon>
        <taxon>Polyplacidae</taxon>
        <taxon>Polyplax</taxon>
    </lineage>
</organism>
<evidence type="ECO:0000256" key="6">
    <source>
        <dbReference type="ARBA" id="ARBA00023136"/>
    </source>
</evidence>
<feature type="transmembrane region" description="Helical" evidence="7">
    <location>
        <begin position="113"/>
        <end position="132"/>
    </location>
</feature>
<accession>A0ABR1B7F2</accession>
<dbReference type="EMBL" id="JAWJWF010000002">
    <property type="protein sequence ID" value="KAK6637467.1"/>
    <property type="molecule type" value="Genomic_DNA"/>
</dbReference>
<dbReference type="InterPro" id="IPR027469">
    <property type="entry name" value="Cation_efflux_TMD_sf"/>
</dbReference>
<sequence>MKGRNRLKFLELTQENLLKDTNALRITESGQGQYDMCHYAMKENTAAAQKLLYSVGDYKEKTGNVIKEKYSDDKFKLKYLELTGIIDIAETYDTENKAMAFKEWFQKLRPMQLYIILVLTGVFFTVELIISHFTHSLTLLVDSYHMLCNMIALTGCIITIKSMNKNINQKLRRNTKSSSEWFLM</sequence>
<evidence type="ECO:0000256" key="7">
    <source>
        <dbReference type="SAM" id="Phobius"/>
    </source>
</evidence>
<keyword evidence="3 7" id="KW-0812">Transmembrane</keyword>
<evidence type="ECO:0000313" key="9">
    <source>
        <dbReference type="EMBL" id="KAK6637467.1"/>
    </source>
</evidence>
<reference evidence="9 10" key="1">
    <citation type="submission" date="2023-09" db="EMBL/GenBank/DDBJ databases">
        <title>Genomes of two closely related lineages of the louse Polyplax serrata with different host specificities.</title>
        <authorList>
            <person name="Martinu J."/>
            <person name="Tarabai H."/>
            <person name="Stefka J."/>
            <person name="Hypsa V."/>
        </authorList>
    </citation>
    <scope>NUCLEOTIDE SEQUENCE [LARGE SCALE GENOMIC DNA]</scope>
    <source>
        <strain evidence="9">98ZLc_SE</strain>
    </source>
</reference>
<evidence type="ECO:0000256" key="2">
    <source>
        <dbReference type="ARBA" id="ARBA00008873"/>
    </source>
</evidence>
<keyword evidence="6 7" id="KW-0472">Membrane</keyword>
<dbReference type="SUPFAM" id="SSF161111">
    <property type="entry name" value="Cation efflux protein transmembrane domain-like"/>
    <property type="match status" value="1"/>
</dbReference>
<evidence type="ECO:0000256" key="3">
    <source>
        <dbReference type="ARBA" id="ARBA00022692"/>
    </source>
</evidence>
<proteinExistence type="inferred from homology"/>
<protein>
    <recommendedName>
        <fullName evidence="8">Cation efflux protein transmembrane domain-containing protein</fullName>
    </recommendedName>
</protein>
<feature type="transmembrane region" description="Helical" evidence="7">
    <location>
        <begin position="144"/>
        <end position="163"/>
    </location>
</feature>
<evidence type="ECO:0000259" key="8">
    <source>
        <dbReference type="Pfam" id="PF01545"/>
    </source>
</evidence>
<dbReference type="Pfam" id="PF01545">
    <property type="entry name" value="Cation_efflux"/>
    <property type="match status" value="1"/>
</dbReference>
<dbReference type="Proteomes" id="UP001359485">
    <property type="component" value="Unassembled WGS sequence"/>
</dbReference>
<feature type="domain" description="Cation efflux protein transmembrane" evidence="8">
    <location>
        <begin position="113"/>
        <end position="169"/>
    </location>
</feature>
<dbReference type="PANTHER" id="PTHR45820">
    <property type="entry name" value="FI23527P1"/>
    <property type="match status" value="1"/>
</dbReference>
<gene>
    <name evidence="9" type="ORF">RUM44_007884</name>
</gene>
<comment type="subcellular location">
    <subcellularLocation>
        <location evidence="1">Membrane</location>
        <topology evidence="1">Multi-pass membrane protein</topology>
    </subcellularLocation>
</comment>
<evidence type="ECO:0000256" key="1">
    <source>
        <dbReference type="ARBA" id="ARBA00004141"/>
    </source>
</evidence>
<evidence type="ECO:0000256" key="5">
    <source>
        <dbReference type="ARBA" id="ARBA00022989"/>
    </source>
</evidence>
<keyword evidence="4" id="KW-0862">Zinc</keyword>
<name>A0ABR1B7F2_POLSC</name>
<dbReference type="InterPro" id="IPR058533">
    <property type="entry name" value="Cation_efflux_TM"/>
</dbReference>
<keyword evidence="5 7" id="KW-1133">Transmembrane helix</keyword>
<dbReference type="Gene3D" id="1.20.1510.10">
    <property type="entry name" value="Cation efflux protein transmembrane domain"/>
    <property type="match status" value="1"/>
</dbReference>
<evidence type="ECO:0000256" key="4">
    <source>
        <dbReference type="ARBA" id="ARBA00022833"/>
    </source>
</evidence>
<comment type="caution">
    <text evidence="9">The sequence shown here is derived from an EMBL/GenBank/DDBJ whole genome shotgun (WGS) entry which is preliminary data.</text>
</comment>
<keyword evidence="10" id="KW-1185">Reference proteome</keyword>
<evidence type="ECO:0000313" key="10">
    <source>
        <dbReference type="Proteomes" id="UP001359485"/>
    </source>
</evidence>